<dbReference type="Pfam" id="PF00354">
    <property type="entry name" value="Pentaxin"/>
    <property type="match status" value="1"/>
</dbReference>
<evidence type="ECO:0000256" key="1">
    <source>
        <dbReference type="ARBA" id="ARBA00022679"/>
    </source>
</evidence>
<feature type="domain" description="Pentraxin (PTX)" evidence="4">
    <location>
        <begin position="132"/>
        <end position="175"/>
    </location>
</feature>
<dbReference type="UniPathway" id="UPA00143"/>
<comment type="pathway">
    <text evidence="2">Protein modification; protein ubiquitination.</text>
</comment>
<evidence type="ECO:0000256" key="3">
    <source>
        <dbReference type="SAM" id="MobiDB-lite"/>
    </source>
</evidence>
<dbReference type="EMBL" id="VHII01000020">
    <property type="protein sequence ID" value="KAF1375258.1"/>
    <property type="molecule type" value="Genomic_DNA"/>
</dbReference>
<evidence type="ECO:0000313" key="6">
    <source>
        <dbReference type="Proteomes" id="UP000465112"/>
    </source>
</evidence>
<dbReference type="SUPFAM" id="SSF49899">
    <property type="entry name" value="Concanavalin A-like lectins/glucanases"/>
    <property type="match status" value="1"/>
</dbReference>
<dbReference type="PANTHER" id="PTHR45670">
    <property type="entry name" value="E3 UBIQUITIN-PROTEIN LIGASE TRIP12"/>
    <property type="match status" value="1"/>
</dbReference>
<evidence type="ECO:0000313" key="5">
    <source>
        <dbReference type="EMBL" id="KAF1375258.1"/>
    </source>
</evidence>
<protein>
    <recommendedName>
        <fullName evidence="2">E3 ubiquitin-protein ligase</fullName>
        <ecNumber evidence="2">2.3.2.26</ecNumber>
    </recommendedName>
</protein>
<dbReference type="Gene3D" id="2.60.120.200">
    <property type="match status" value="1"/>
</dbReference>
<name>A0A6A5E905_PERFL</name>
<comment type="catalytic activity">
    <reaction evidence="2">
        <text>S-ubiquitinyl-[E2 ubiquitin-conjugating enzyme]-L-cysteine + [acceptor protein]-L-lysine = [E2 ubiquitin-conjugating enzyme]-L-cysteine + N(6)-ubiquitinyl-[acceptor protein]-L-lysine.</text>
        <dbReference type="EC" id="2.3.2.26"/>
    </reaction>
</comment>
<dbReference type="EC" id="2.3.2.26" evidence="2"/>
<evidence type="ECO:0000259" key="4">
    <source>
        <dbReference type="Pfam" id="PF00354"/>
    </source>
</evidence>
<reference evidence="5 6" key="1">
    <citation type="submission" date="2019-06" db="EMBL/GenBank/DDBJ databases">
        <title>A chromosome-scale genome assembly of the European perch, Perca fluviatilis.</title>
        <authorList>
            <person name="Roques C."/>
            <person name="Zahm M."/>
            <person name="Cabau C."/>
            <person name="Klopp C."/>
            <person name="Bouchez O."/>
            <person name="Donnadieu C."/>
            <person name="Kuhl H."/>
            <person name="Gislard M."/>
            <person name="Guendouz S."/>
            <person name="Journot L."/>
            <person name="Haffray P."/>
            <person name="Bestin A."/>
            <person name="Morvezen R."/>
            <person name="Feron R."/>
            <person name="Wen M."/>
            <person name="Jouanno E."/>
            <person name="Herpin A."/>
            <person name="Schartl M."/>
            <person name="Postlethwait J."/>
            <person name="Schaerlinger B."/>
            <person name="Chardard D."/>
            <person name="Lecocq T."/>
            <person name="Poncet C."/>
            <person name="Jaffrelo L."/>
            <person name="Lampietro C."/>
            <person name="Guiguen Y."/>
        </authorList>
    </citation>
    <scope>NUCLEOTIDE SEQUENCE [LARGE SCALE GENOMIC DNA]</scope>
    <source>
        <tissue evidence="5">Blood</tissue>
    </source>
</reference>
<dbReference type="PANTHER" id="PTHR45670:SF1">
    <property type="entry name" value="E3 UBIQUITIN-PROTEIN LIGASE HECTD1"/>
    <property type="match status" value="1"/>
</dbReference>
<comment type="function">
    <text evidence="2">E3 ubiquitin-protein ligase which accepts ubiquitin from an E2 ubiquitin-conjugating enzyme in the form of a thioester and then directly transfers the ubiquitin to targeted substrates.</text>
</comment>
<sequence>MLLVFPSSEAVPERGSSSRLSSPFQSEYINPYRCWASLCRRQETVKRLHVPENPVRASYFLPGSQRGARLAIMADVDPDTLLEWLQMGQGDERDMQLIALEQLCMLLLMSDNVDRCFETISPVLVCALCSGEQSFDGNIYNLRLWDYAMSMQELSALSCNVVGNIIDWDNSHWTIPSTLAQTDTTLSCSEYSPTTVPARKHSLNL</sequence>
<comment type="similarity">
    <text evidence="2">Belongs to the UPL family. K-HECT subfamily.</text>
</comment>
<comment type="caution">
    <text evidence="5">The sequence shown here is derived from an EMBL/GenBank/DDBJ whole genome shotgun (WGS) entry which is preliminary data.</text>
</comment>
<organism evidence="5 6">
    <name type="scientific">Perca fluviatilis</name>
    <name type="common">European perch</name>
    <dbReference type="NCBI Taxonomy" id="8168"/>
    <lineage>
        <taxon>Eukaryota</taxon>
        <taxon>Metazoa</taxon>
        <taxon>Chordata</taxon>
        <taxon>Craniata</taxon>
        <taxon>Vertebrata</taxon>
        <taxon>Euteleostomi</taxon>
        <taxon>Actinopterygii</taxon>
        <taxon>Neopterygii</taxon>
        <taxon>Teleostei</taxon>
        <taxon>Neoteleostei</taxon>
        <taxon>Acanthomorphata</taxon>
        <taxon>Eupercaria</taxon>
        <taxon>Perciformes</taxon>
        <taxon>Percoidei</taxon>
        <taxon>Percidae</taxon>
        <taxon>Percinae</taxon>
        <taxon>Perca</taxon>
    </lineage>
</organism>
<keyword evidence="2" id="KW-0833">Ubl conjugation pathway</keyword>
<feature type="region of interest" description="Disordered" evidence="3">
    <location>
        <begin position="1"/>
        <end position="20"/>
    </location>
</feature>
<dbReference type="GO" id="GO:0061630">
    <property type="term" value="F:ubiquitin protein ligase activity"/>
    <property type="evidence" value="ECO:0007669"/>
    <property type="project" value="UniProtKB-UniRule"/>
</dbReference>
<dbReference type="GO" id="GO:0016607">
    <property type="term" value="C:nuclear speck"/>
    <property type="evidence" value="ECO:0007669"/>
    <property type="project" value="TreeGrafter"/>
</dbReference>
<gene>
    <name evidence="5" type="ORF">PFLUV_G00237710</name>
</gene>
<dbReference type="Proteomes" id="UP000465112">
    <property type="component" value="Chromosome 20"/>
</dbReference>
<dbReference type="GO" id="GO:0043161">
    <property type="term" value="P:proteasome-mediated ubiquitin-dependent protein catabolic process"/>
    <property type="evidence" value="ECO:0007669"/>
    <property type="project" value="TreeGrafter"/>
</dbReference>
<dbReference type="InterPro" id="IPR045322">
    <property type="entry name" value="HECTD1/TRIP12-like"/>
</dbReference>
<dbReference type="GO" id="GO:0070534">
    <property type="term" value="P:protein K63-linked ubiquitination"/>
    <property type="evidence" value="ECO:0007669"/>
    <property type="project" value="TreeGrafter"/>
</dbReference>
<proteinExistence type="inferred from homology"/>
<dbReference type="AlphaFoldDB" id="A0A6A5E905"/>
<evidence type="ECO:0000256" key="2">
    <source>
        <dbReference type="RuleBase" id="RU369009"/>
    </source>
</evidence>
<keyword evidence="1 2" id="KW-0808">Transferase</keyword>
<keyword evidence="6" id="KW-1185">Reference proteome</keyword>
<dbReference type="InterPro" id="IPR013320">
    <property type="entry name" value="ConA-like_dom_sf"/>
</dbReference>
<dbReference type="InterPro" id="IPR001759">
    <property type="entry name" value="PTX_dom"/>
</dbReference>
<accession>A0A6A5E905</accession>